<comment type="caution">
    <text evidence="5">The sequence shown here is derived from an EMBL/GenBank/DDBJ whole genome shotgun (WGS) entry which is preliminary data.</text>
</comment>
<keyword evidence="2 3" id="KW-0732">Signal</keyword>
<evidence type="ECO:0000256" key="1">
    <source>
        <dbReference type="ARBA" id="ARBA00004196"/>
    </source>
</evidence>
<dbReference type="InterPro" id="IPR038352">
    <property type="entry name" value="Imelysin_sf"/>
</dbReference>
<keyword evidence="6" id="KW-1185">Reference proteome</keyword>
<accession>A0ABT4RBL0</accession>
<comment type="subcellular location">
    <subcellularLocation>
        <location evidence="1">Cell envelope</location>
    </subcellularLocation>
</comment>
<reference evidence="5" key="1">
    <citation type="submission" date="2022-10" db="EMBL/GenBank/DDBJ databases">
        <title>The WGS of Solirubrobacter sp. CPCC 204708.</title>
        <authorList>
            <person name="Jiang Z."/>
        </authorList>
    </citation>
    <scope>NUCLEOTIDE SEQUENCE</scope>
    <source>
        <strain evidence="5">CPCC 204708</strain>
    </source>
</reference>
<gene>
    <name evidence="5" type="ORF">OJ962_00245</name>
</gene>
<dbReference type="RefSeq" id="WP_202954803.1">
    <property type="nucleotide sequence ID" value="NZ_JAPCID010000001.1"/>
</dbReference>
<evidence type="ECO:0000256" key="2">
    <source>
        <dbReference type="ARBA" id="ARBA00022729"/>
    </source>
</evidence>
<evidence type="ECO:0000256" key="3">
    <source>
        <dbReference type="SAM" id="SignalP"/>
    </source>
</evidence>
<feature type="signal peptide" evidence="3">
    <location>
        <begin position="1"/>
        <end position="20"/>
    </location>
</feature>
<name>A0ABT4RBL0_9ACTN</name>
<organism evidence="5 6">
    <name type="scientific">Solirubrobacter deserti</name>
    <dbReference type="NCBI Taxonomy" id="2282478"/>
    <lineage>
        <taxon>Bacteria</taxon>
        <taxon>Bacillati</taxon>
        <taxon>Actinomycetota</taxon>
        <taxon>Thermoleophilia</taxon>
        <taxon>Solirubrobacterales</taxon>
        <taxon>Solirubrobacteraceae</taxon>
        <taxon>Solirubrobacter</taxon>
    </lineage>
</organism>
<evidence type="ECO:0000313" key="5">
    <source>
        <dbReference type="EMBL" id="MDA0135908.1"/>
    </source>
</evidence>
<feature type="chain" id="PRO_5047412258" description="Imelysin-like domain-containing protein" evidence="3">
    <location>
        <begin position="21"/>
        <end position="362"/>
    </location>
</feature>
<dbReference type="Pfam" id="PF09375">
    <property type="entry name" value="Peptidase_M75"/>
    <property type="match status" value="1"/>
</dbReference>
<feature type="domain" description="Imelysin-like" evidence="4">
    <location>
        <begin position="199"/>
        <end position="340"/>
    </location>
</feature>
<dbReference type="PROSITE" id="PS51257">
    <property type="entry name" value="PROKAR_LIPOPROTEIN"/>
    <property type="match status" value="1"/>
</dbReference>
<dbReference type="EMBL" id="JAPCID010000001">
    <property type="protein sequence ID" value="MDA0135908.1"/>
    <property type="molecule type" value="Genomic_DNA"/>
</dbReference>
<dbReference type="InterPro" id="IPR018976">
    <property type="entry name" value="Imelysin-like"/>
</dbReference>
<sequence>MSRITLVALTLLALVASACGGEDEPAPAAATPAATETAADLGAIKTYLLDHTDRLVSSVEQLQRDAQAYHDLAEAADFDYAQLLDSEREAVAGAVKKVQDGHIKANPDYEEMEGVVAGVPELADYDVIIDAGGDASDPENAVPFSFKTEDGREFKQPGNFFALVETSAFGTEPKFQAKGVEPDLDGDGQVSFPEALPDAQFLLAATTEFVKYAKELDAAAEAWQPKLEDAFTAVVVMTPTMSEYFDAWKNSRFIAGNQAEEKAFVATSRLSDIRDILGGIVLIYDNLKPSVEATDPDGAAQTASQLAELHDFAERLLTEEQGGKRFTAEDADTLGSEAQRRAEAIAGQVSQQAGKLNLQLES</sequence>
<dbReference type="Gene3D" id="1.20.1420.20">
    <property type="entry name" value="M75 peptidase, HXXE motif"/>
    <property type="match status" value="1"/>
</dbReference>
<evidence type="ECO:0000259" key="4">
    <source>
        <dbReference type="Pfam" id="PF09375"/>
    </source>
</evidence>
<dbReference type="Proteomes" id="UP001147700">
    <property type="component" value="Unassembled WGS sequence"/>
</dbReference>
<proteinExistence type="predicted"/>
<protein>
    <recommendedName>
        <fullName evidence="4">Imelysin-like domain-containing protein</fullName>
    </recommendedName>
</protein>
<evidence type="ECO:0000313" key="6">
    <source>
        <dbReference type="Proteomes" id="UP001147700"/>
    </source>
</evidence>